<feature type="compositionally biased region" description="Basic residues" evidence="1">
    <location>
        <begin position="1"/>
        <end position="12"/>
    </location>
</feature>
<reference evidence="2" key="1">
    <citation type="submission" date="2021-06" db="EMBL/GenBank/DDBJ databases">
        <authorList>
            <person name="Hodson N. C."/>
            <person name="Mongue J. A."/>
            <person name="Jaron S. K."/>
        </authorList>
    </citation>
    <scope>NUCLEOTIDE SEQUENCE</scope>
</reference>
<evidence type="ECO:0000313" key="3">
    <source>
        <dbReference type="Proteomes" id="UP000708208"/>
    </source>
</evidence>
<comment type="caution">
    <text evidence="2">The sequence shown here is derived from an EMBL/GenBank/DDBJ whole genome shotgun (WGS) entry which is preliminary data.</text>
</comment>
<evidence type="ECO:0000313" key="2">
    <source>
        <dbReference type="EMBL" id="CAG7822969.1"/>
    </source>
</evidence>
<keyword evidence="3" id="KW-1185">Reference proteome</keyword>
<feature type="compositionally biased region" description="Basic and acidic residues" evidence="1">
    <location>
        <begin position="38"/>
        <end position="47"/>
    </location>
</feature>
<evidence type="ECO:0000256" key="1">
    <source>
        <dbReference type="SAM" id="MobiDB-lite"/>
    </source>
</evidence>
<protein>
    <submittedName>
        <fullName evidence="2">Uncharacterized protein</fullName>
    </submittedName>
</protein>
<gene>
    <name evidence="2" type="ORF">AFUS01_LOCUS33208</name>
</gene>
<proteinExistence type="predicted"/>
<dbReference type="EMBL" id="CAJVCH010527949">
    <property type="protein sequence ID" value="CAG7822969.1"/>
    <property type="molecule type" value="Genomic_DNA"/>
</dbReference>
<dbReference type="Proteomes" id="UP000708208">
    <property type="component" value="Unassembled WGS sequence"/>
</dbReference>
<feature type="region of interest" description="Disordered" evidence="1">
    <location>
        <begin position="1"/>
        <end position="76"/>
    </location>
</feature>
<name>A0A8J2KTI9_9HEXA</name>
<sequence>MNERHGHMRRHSSQQQQQPSQQTLHEHYQEAIEASEAAAHRREKRDAMYMGSKQSKKSRMEGEVTVSPSRHTVPSN</sequence>
<feature type="compositionally biased region" description="Low complexity" evidence="1">
    <location>
        <begin position="13"/>
        <end position="22"/>
    </location>
</feature>
<dbReference type="AlphaFoldDB" id="A0A8J2KTI9"/>
<organism evidence="2 3">
    <name type="scientific">Allacma fusca</name>
    <dbReference type="NCBI Taxonomy" id="39272"/>
    <lineage>
        <taxon>Eukaryota</taxon>
        <taxon>Metazoa</taxon>
        <taxon>Ecdysozoa</taxon>
        <taxon>Arthropoda</taxon>
        <taxon>Hexapoda</taxon>
        <taxon>Collembola</taxon>
        <taxon>Symphypleona</taxon>
        <taxon>Sminthuridae</taxon>
        <taxon>Allacma</taxon>
    </lineage>
</organism>
<feature type="compositionally biased region" description="Polar residues" evidence="1">
    <location>
        <begin position="66"/>
        <end position="76"/>
    </location>
</feature>
<accession>A0A8J2KTI9</accession>